<evidence type="ECO:0000256" key="8">
    <source>
        <dbReference type="ARBA" id="ARBA00023136"/>
    </source>
</evidence>
<gene>
    <name evidence="11" type="primary">ehuC</name>
    <name evidence="11" type="ORF">RFM27_15625</name>
</gene>
<keyword evidence="5 9" id="KW-0812">Transmembrane</keyword>
<feature type="domain" description="ABC transmembrane type-1" evidence="10">
    <location>
        <begin position="37"/>
        <end position="225"/>
    </location>
</feature>
<comment type="caution">
    <text evidence="11">The sequence shown here is derived from an EMBL/GenBank/DDBJ whole genome shotgun (WGS) entry which is preliminary data.</text>
</comment>
<proteinExistence type="inferred from homology"/>
<dbReference type="InterPro" id="IPR000515">
    <property type="entry name" value="MetI-like"/>
</dbReference>
<dbReference type="Proteomes" id="UP001271780">
    <property type="component" value="Unassembled WGS sequence"/>
</dbReference>
<comment type="similarity">
    <text evidence="2">Belongs to the binding-protein-dependent transport system permease family. HisMQ subfamily.</text>
</comment>
<organism evidence="11 12">
    <name type="scientific">Mesorhizobium dulcispinae</name>
    <dbReference type="NCBI Taxonomy" id="3072316"/>
    <lineage>
        <taxon>Bacteria</taxon>
        <taxon>Pseudomonadati</taxon>
        <taxon>Pseudomonadota</taxon>
        <taxon>Alphaproteobacteria</taxon>
        <taxon>Hyphomicrobiales</taxon>
        <taxon>Phyllobacteriaceae</taxon>
        <taxon>Mesorhizobium</taxon>
    </lineage>
</organism>
<keyword evidence="6" id="KW-0029">Amino-acid transport</keyword>
<dbReference type="SUPFAM" id="SSF161098">
    <property type="entry name" value="MetI-like"/>
    <property type="match status" value="1"/>
</dbReference>
<evidence type="ECO:0000256" key="2">
    <source>
        <dbReference type="ARBA" id="ARBA00010072"/>
    </source>
</evidence>
<accession>A0ABU4XFW0</accession>
<keyword evidence="12" id="KW-1185">Reference proteome</keyword>
<evidence type="ECO:0000256" key="4">
    <source>
        <dbReference type="ARBA" id="ARBA00022475"/>
    </source>
</evidence>
<evidence type="ECO:0000256" key="5">
    <source>
        <dbReference type="ARBA" id="ARBA00022692"/>
    </source>
</evidence>
<dbReference type="CDD" id="cd06261">
    <property type="entry name" value="TM_PBP2"/>
    <property type="match status" value="1"/>
</dbReference>
<keyword evidence="7 9" id="KW-1133">Transmembrane helix</keyword>
<keyword evidence="4" id="KW-1003">Cell membrane</keyword>
<dbReference type="NCBIfam" id="TIGR01726">
    <property type="entry name" value="HEQRo_perm_3TM"/>
    <property type="match status" value="1"/>
</dbReference>
<dbReference type="InterPro" id="IPR010065">
    <property type="entry name" value="AA_ABC_transptr_permease_3TM"/>
</dbReference>
<evidence type="ECO:0000313" key="12">
    <source>
        <dbReference type="Proteomes" id="UP001271780"/>
    </source>
</evidence>
<keyword evidence="3 9" id="KW-0813">Transport</keyword>
<evidence type="ECO:0000256" key="7">
    <source>
        <dbReference type="ARBA" id="ARBA00022989"/>
    </source>
</evidence>
<dbReference type="InterPro" id="IPR035906">
    <property type="entry name" value="MetI-like_sf"/>
</dbReference>
<dbReference type="Gene3D" id="1.10.3720.10">
    <property type="entry name" value="MetI-like"/>
    <property type="match status" value="1"/>
</dbReference>
<evidence type="ECO:0000256" key="1">
    <source>
        <dbReference type="ARBA" id="ARBA00004429"/>
    </source>
</evidence>
<dbReference type="Pfam" id="PF00528">
    <property type="entry name" value="BPD_transp_1"/>
    <property type="match status" value="1"/>
</dbReference>
<comment type="subcellular location">
    <subcellularLocation>
        <location evidence="1">Cell inner membrane</location>
        <topology evidence="1">Multi-pass membrane protein</topology>
    </subcellularLocation>
    <subcellularLocation>
        <location evidence="9">Cell membrane</location>
        <topology evidence="9">Multi-pass membrane protein</topology>
    </subcellularLocation>
</comment>
<name>A0ABU4XFW0_9HYPH</name>
<evidence type="ECO:0000256" key="9">
    <source>
        <dbReference type="RuleBase" id="RU363032"/>
    </source>
</evidence>
<dbReference type="NCBIfam" id="TIGR03004">
    <property type="entry name" value="ectoine_ehuC"/>
    <property type="match status" value="1"/>
</dbReference>
<dbReference type="EMBL" id="JAVIIZ010000008">
    <property type="protein sequence ID" value="MDX8473509.1"/>
    <property type="molecule type" value="Genomic_DNA"/>
</dbReference>
<evidence type="ECO:0000259" key="10">
    <source>
        <dbReference type="PROSITE" id="PS50928"/>
    </source>
</evidence>
<feature type="transmembrane region" description="Helical" evidence="9">
    <location>
        <begin position="37"/>
        <end position="61"/>
    </location>
</feature>
<reference evidence="11 12" key="1">
    <citation type="submission" date="2023-08" db="EMBL/GenBank/DDBJ databases">
        <title>Implementing the SeqCode for naming new Mesorhizobium species isolated from Vachellia karroo root nodules.</title>
        <authorList>
            <person name="Van Lill M."/>
        </authorList>
    </citation>
    <scope>NUCLEOTIDE SEQUENCE [LARGE SCALE GENOMIC DNA]</scope>
    <source>
        <strain evidence="11 12">VK23A</strain>
    </source>
</reference>
<evidence type="ECO:0000313" key="11">
    <source>
        <dbReference type="EMBL" id="MDX8473509.1"/>
    </source>
</evidence>
<dbReference type="RefSeq" id="WP_320316779.1">
    <property type="nucleotide sequence ID" value="NZ_JAVIIX010000006.1"/>
</dbReference>
<dbReference type="PROSITE" id="PS50928">
    <property type="entry name" value="ABC_TM1"/>
    <property type="match status" value="1"/>
</dbReference>
<dbReference type="PANTHER" id="PTHR30614">
    <property type="entry name" value="MEMBRANE COMPONENT OF AMINO ACID ABC TRANSPORTER"/>
    <property type="match status" value="1"/>
</dbReference>
<protein>
    <submittedName>
        <fullName evidence="11">Ectoine/hydroxyectoine ABC transporter permease subunit EhuC</fullName>
    </submittedName>
</protein>
<keyword evidence="8 9" id="KW-0472">Membrane</keyword>
<evidence type="ECO:0000256" key="3">
    <source>
        <dbReference type="ARBA" id="ARBA00022448"/>
    </source>
</evidence>
<sequence>MGIRTLVGMLVVALAVIGLLATQTSYSMFLPGLLQGALLTIEIAVLGSVLAVVMGVLAALARLYGPAPLRFLATVYVEIFRGTSALVQLFWLFFVLPQFGILMDAFTVAVLALGLNVGAYGSEVVRGAVLAVARGQWEASIALNMSRAQMLRRIILPQAFIAMIPPWGNLFIELLKSTALVSLITLADLAFKAQQMNQSTLKTVPIFTLVLLIYLAMSLVITIGMRFLEQRASAGLSRGRAA</sequence>
<dbReference type="InterPro" id="IPR043429">
    <property type="entry name" value="ArtM/GltK/GlnP/TcyL/YhdX-like"/>
</dbReference>
<feature type="transmembrane region" description="Helical" evidence="9">
    <location>
        <begin position="206"/>
        <end position="228"/>
    </location>
</feature>
<dbReference type="InterPro" id="IPR014342">
    <property type="entry name" value="Ectoine_EhuC"/>
</dbReference>
<evidence type="ECO:0000256" key="6">
    <source>
        <dbReference type="ARBA" id="ARBA00022970"/>
    </source>
</evidence>
<dbReference type="PANTHER" id="PTHR30614:SF0">
    <property type="entry name" value="L-CYSTINE TRANSPORT SYSTEM PERMEASE PROTEIN TCYL"/>
    <property type="match status" value="1"/>
</dbReference>